<feature type="domain" description="ABC-2 type transporter transmembrane" evidence="11">
    <location>
        <begin position="21"/>
        <end position="228"/>
    </location>
</feature>
<comment type="caution">
    <text evidence="12">The sequence shown here is derived from an EMBL/GenBank/DDBJ whole genome shotgun (WGS) entry which is preliminary data.</text>
</comment>
<keyword evidence="13" id="KW-1185">Reference proteome</keyword>
<evidence type="ECO:0000256" key="3">
    <source>
        <dbReference type="ARBA" id="ARBA00022448"/>
    </source>
</evidence>
<dbReference type="RefSeq" id="WP_147800567.1">
    <property type="nucleotide sequence ID" value="NZ_VPFL01000019.1"/>
</dbReference>
<evidence type="ECO:0000313" key="13">
    <source>
        <dbReference type="Proteomes" id="UP000321201"/>
    </source>
</evidence>
<dbReference type="Pfam" id="PF01061">
    <property type="entry name" value="ABC2_membrane"/>
    <property type="match status" value="1"/>
</dbReference>
<keyword evidence="4" id="KW-1003">Cell membrane</keyword>
<evidence type="ECO:0000256" key="4">
    <source>
        <dbReference type="ARBA" id="ARBA00022475"/>
    </source>
</evidence>
<evidence type="ECO:0000256" key="8">
    <source>
        <dbReference type="ARBA" id="ARBA00023047"/>
    </source>
</evidence>
<keyword evidence="7 10" id="KW-1133">Transmembrane helix</keyword>
<dbReference type="GO" id="GO:0015920">
    <property type="term" value="P:lipopolysaccharide transport"/>
    <property type="evidence" value="ECO:0007669"/>
    <property type="project" value="TreeGrafter"/>
</dbReference>
<feature type="transmembrane region" description="Helical" evidence="10">
    <location>
        <begin position="40"/>
        <end position="61"/>
    </location>
</feature>
<feature type="transmembrane region" description="Helical" evidence="10">
    <location>
        <begin position="118"/>
        <end position="142"/>
    </location>
</feature>
<keyword evidence="5" id="KW-0762">Sugar transport</keyword>
<keyword evidence="8" id="KW-0625">Polysaccharide transport</keyword>
<evidence type="ECO:0000256" key="10">
    <source>
        <dbReference type="SAM" id="Phobius"/>
    </source>
</evidence>
<dbReference type="Proteomes" id="UP000321201">
    <property type="component" value="Unassembled WGS sequence"/>
</dbReference>
<gene>
    <name evidence="12" type="ORF">FR698_12660</name>
</gene>
<organism evidence="12 13">
    <name type="scientific">Pelomicrobium methylotrophicum</name>
    <dbReference type="NCBI Taxonomy" id="2602750"/>
    <lineage>
        <taxon>Bacteria</taxon>
        <taxon>Pseudomonadati</taxon>
        <taxon>Pseudomonadota</taxon>
        <taxon>Hydrogenophilia</taxon>
        <taxon>Hydrogenophilia incertae sedis</taxon>
        <taxon>Pelomicrobium</taxon>
    </lineage>
</organism>
<feature type="transmembrane region" description="Helical" evidence="10">
    <location>
        <begin position="185"/>
        <end position="203"/>
    </location>
</feature>
<dbReference type="InterPro" id="IPR000412">
    <property type="entry name" value="ABC_2_transport"/>
</dbReference>
<dbReference type="PRINTS" id="PR00164">
    <property type="entry name" value="ABC2TRNSPORT"/>
</dbReference>
<evidence type="ECO:0000313" key="12">
    <source>
        <dbReference type="EMBL" id="TXF10926.1"/>
    </source>
</evidence>
<sequence length="266" mass="30037">MSDFVMEHSLRKSFSIQCRVIGALLMREIITRYGRHNIGVLWLIVEPMLFTLGVATLWHLAKLHVLSNIPIIAFAITGYSSVLIWRNATSHCSKAIEPNLALMYHRNVKVIDIFASRVILEIIGATASFTILTVFFASVGAMQWPQDLIPVFGGWFLLCWFAFAFGFIVGALSERTEAIERTWHIVTYLLFPLSGAVFMVHWLPEGARDALLWLPMVHGVEMIRHGFFGNIVPTYEDPGYFATVNALTTLIGLILVRECGRRVQPE</sequence>
<dbReference type="PANTHER" id="PTHR30413">
    <property type="entry name" value="INNER MEMBRANE TRANSPORT PERMEASE"/>
    <property type="match status" value="1"/>
</dbReference>
<evidence type="ECO:0000256" key="6">
    <source>
        <dbReference type="ARBA" id="ARBA00022692"/>
    </source>
</evidence>
<dbReference type="GO" id="GO:0140359">
    <property type="term" value="F:ABC-type transporter activity"/>
    <property type="evidence" value="ECO:0007669"/>
    <property type="project" value="InterPro"/>
</dbReference>
<keyword evidence="9 10" id="KW-0472">Membrane</keyword>
<feature type="transmembrane region" description="Helical" evidence="10">
    <location>
        <begin position="67"/>
        <end position="85"/>
    </location>
</feature>
<dbReference type="GO" id="GO:0043190">
    <property type="term" value="C:ATP-binding cassette (ABC) transporter complex"/>
    <property type="evidence" value="ECO:0007669"/>
    <property type="project" value="InterPro"/>
</dbReference>
<dbReference type="PANTHER" id="PTHR30413:SF10">
    <property type="entry name" value="CAPSULE POLYSACCHARIDE EXPORT INNER-MEMBRANE PROTEIN CTRC"/>
    <property type="match status" value="1"/>
</dbReference>
<dbReference type="EMBL" id="VPFL01000019">
    <property type="protein sequence ID" value="TXF10926.1"/>
    <property type="molecule type" value="Genomic_DNA"/>
</dbReference>
<dbReference type="InParanoid" id="A0A5C7EV67"/>
<evidence type="ECO:0000256" key="2">
    <source>
        <dbReference type="ARBA" id="ARBA00007783"/>
    </source>
</evidence>
<evidence type="ECO:0000259" key="11">
    <source>
        <dbReference type="Pfam" id="PF01061"/>
    </source>
</evidence>
<dbReference type="GO" id="GO:0015774">
    <property type="term" value="P:polysaccharide transport"/>
    <property type="evidence" value="ECO:0007669"/>
    <property type="project" value="UniProtKB-KW"/>
</dbReference>
<feature type="transmembrane region" description="Helical" evidence="10">
    <location>
        <begin position="148"/>
        <end position="173"/>
    </location>
</feature>
<dbReference type="AlphaFoldDB" id="A0A5C7EV67"/>
<feature type="transmembrane region" description="Helical" evidence="10">
    <location>
        <begin position="239"/>
        <end position="256"/>
    </location>
</feature>
<evidence type="ECO:0000256" key="1">
    <source>
        <dbReference type="ARBA" id="ARBA00004651"/>
    </source>
</evidence>
<proteinExistence type="inferred from homology"/>
<keyword evidence="3" id="KW-0813">Transport</keyword>
<protein>
    <submittedName>
        <fullName evidence="12">ABC transporter permease</fullName>
    </submittedName>
</protein>
<dbReference type="InterPro" id="IPR013525">
    <property type="entry name" value="ABC2_TM"/>
</dbReference>
<dbReference type="OrthoDB" id="9814458at2"/>
<comment type="similarity">
    <text evidence="2">Belongs to the ABC-2 integral membrane protein family.</text>
</comment>
<comment type="subcellular location">
    <subcellularLocation>
        <location evidence="1">Cell membrane</location>
        <topology evidence="1">Multi-pass membrane protein</topology>
    </subcellularLocation>
</comment>
<reference evidence="12 13" key="1">
    <citation type="submission" date="2019-08" db="EMBL/GenBank/DDBJ databases">
        <title>Pelomicrobium methylotrophicum gen. nov., sp. nov. a moderately thermophilic, facultatively anaerobic, lithoautotrophic and methylotrophic bacterium isolated from a terrestrial mud volcano.</title>
        <authorList>
            <person name="Slobodkina G.B."/>
            <person name="Merkel A.Y."/>
            <person name="Slobodkin A.I."/>
        </authorList>
    </citation>
    <scope>NUCLEOTIDE SEQUENCE [LARGE SCALE GENOMIC DNA]</scope>
    <source>
        <strain evidence="12 13">SM250</strain>
    </source>
</reference>
<accession>A0A5C7EV67</accession>
<evidence type="ECO:0000256" key="7">
    <source>
        <dbReference type="ARBA" id="ARBA00022989"/>
    </source>
</evidence>
<evidence type="ECO:0000256" key="5">
    <source>
        <dbReference type="ARBA" id="ARBA00022597"/>
    </source>
</evidence>
<name>A0A5C7EV67_9PROT</name>
<keyword evidence="6 10" id="KW-0812">Transmembrane</keyword>
<evidence type="ECO:0000256" key="9">
    <source>
        <dbReference type="ARBA" id="ARBA00023136"/>
    </source>
</evidence>